<evidence type="ECO:0000256" key="1">
    <source>
        <dbReference type="ARBA" id="ARBA00004141"/>
    </source>
</evidence>
<comment type="caution">
    <text evidence="8">The sequence shown here is derived from an EMBL/GenBank/DDBJ whole genome shotgun (WGS) entry which is preliminary data.</text>
</comment>
<dbReference type="EMBL" id="JBITYG010000001">
    <property type="protein sequence ID" value="MFI9099204.1"/>
    <property type="molecule type" value="Genomic_DNA"/>
</dbReference>
<keyword evidence="4 6" id="KW-0472">Membrane</keyword>
<dbReference type="InterPro" id="IPR051784">
    <property type="entry name" value="Nod_factor_ABC_transporter"/>
</dbReference>
<gene>
    <name evidence="8" type="ORF">ACIGXA_01670</name>
</gene>
<feature type="domain" description="ABC transmembrane type-2" evidence="7">
    <location>
        <begin position="42"/>
        <end position="267"/>
    </location>
</feature>
<dbReference type="InterPro" id="IPR047817">
    <property type="entry name" value="ABC2_TM_bact-type"/>
</dbReference>
<keyword evidence="6" id="KW-1003">Cell membrane</keyword>
<name>A0ABW8BYG2_9ACTN</name>
<organism evidence="8 9">
    <name type="scientific">Streptomyces fildesensis</name>
    <dbReference type="NCBI Taxonomy" id="375757"/>
    <lineage>
        <taxon>Bacteria</taxon>
        <taxon>Bacillati</taxon>
        <taxon>Actinomycetota</taxon>
        <taxon>Actinomycetes</taxon>
        <taxon>Kitasatosporales</taxon>
        <taxon>Streptomycetaceae</taxon>
        <taxon>Streptomyces</taxon>
    </lineage>
</organism>
<keyword evidence="3 6" id="KW-1133">Transmembrane helix</keyword>
<dbReference type="PIRSF" id="PIRSF006648">
    <property type="entry name" value="DrrB"/>
    <property type="match status" value="1"/>
</dbReference>
<reference evidence="8 9" key="1">
    <citation type="submission" date="2024-10" db="EMBL/GenBank/DDBJ databases">
        <title>The Natural Products Discovery Center: Release of the First 8490 Sequenced Strains for Exploring Actinobacteria Biosynthetic Diversity.</title>
        <authorList>
            <person name="Kalkreuter E."/>
            <person name="Kautsar S.A."/>
            <person name="Yang D."/>
            <person name="Bader C.D."/>
            <person name="Teijaro C.N."/>
            <person name="Fluegel L."/>
            <person name="Davis C.M."/>
            <person name="Simpson J.R."/>
            <person name="Lauterbach L."/>
            <person name="Steele A.D."/>
            <person name="Gui C."/>
            <person name="Meng S."/>
            <person name="Li G."/>
            <person name="Viehrig K."/>
            <person name="Ye F."/>
            <person name="Su P."/>
            <person name="Kiefer A.F."/>
            <person name="Nichols A."/>
            <person name="Cepeda A.J."/>
            <person name="Yan W."/>
            <person name="Fan B."/>
            <person name="Jiang Y."/>
            <person name="Adhikari A."/>
            <person name="Zheng C.-J."/>
            <person name="Schuster L."/>
            <person name="Cowan T.M."/>
            <person name="Smanski M.J."/>
            <person name="Chevrette M.G."/>
            <person name="De Carvalho L.P.S."/>
            <person name="Shen B."/>
        </authorList>
    </citation>
    <scope>NUCLEOTIDE SEQUENCE [LARGE SCALE GENOMIC DNA]</scope>
    <source>
        <strain evidence="8 9">NPDC053399</strain>
    </source>
</reference>
<feature type="transmembrane region" description="Helical" evidence="6">
    <location>
        <begin position="153"/>
        <end position="176"/>
    </location>
</feature>
<dbReference type="PANTHER" id="PTHR43229">
    <property type="entry name" value="NODULATION PROTEIN J"/>
    <property type="match status" value="1"/>
</dbReference>
<keyword evidence="6" id="KW-0813">Transport</keyword>
<accession>A0ABW8BYG2</accession>
<feature type="transmembrane region" description="Helical" evidence="6">
    <location>
        <begin position="81"/>
        <end position="99"/>
    </location>
</feature>
<evidence type="ECO:0000256" key="4">
    <source>
        <dbReference type="ARBA" id="ARBA00023136"/>
    </source>
</evidence>
<evidence type="ECO:0000259" key="7">
    <source>
        <dbReference type="PROSITE" id="PS51012"/>
    </source>
</evidence>
<evidence type="ECO:0000313" key="8">
    <source>
        <dbReference type="EMBL" id="MFI9099204.1"/>
    </source>
</evidence>
<feature type="transmembrane region" description="Helical" evidence="6">
    <location>
        <begin position="128"/>
        <end position="147"/>
    </location>
</feature>
<evidence type="ECO:0000313" key="9">
    <source>
        <dbReference type="Proteomes" id="UP001614394"/>
    </source>
</evidence>
<dbReference type="InterPro" id="IPR000412">
    <property type="entry name" value="ABC_2_transport"/>
</dbReference>
<keyword evidence="5" id="KW-0046">Antibiotic resistance</keyword>
<dbReference type="InterPro" id="IPR013525">
    <property type="entry name" value="ABC2_TM"/>
</dbReference>
<dbReference type="RefSeq" id="WP_399643475.1">
    <property type="nucleotide sequence ID" value="NZ_JBITYG010000001.1"/>
</dbReference>
<proteinExistence type="inferred from homology"/>
<evidence type="ECO:0000256" key="6">
    <source>
        <dbReference type="RuleBase" id="RU361157"/>
    </source>
</evidence>
<evidence type="ECO:0000256" key="2">
    <source>
        <dbReference type="ARBA" id="ARBA00022692"/>
    </source>
</evidence>
<dbReference type="PROSITE" id="PS51012">
    <property type="entry name" value="ABC_TM2"/>
    <property type="match status" value="1"/>
</dbReference>
<sequence length="269" mass="28691">MSSTTATAPSPTTSPAARLSHLLSDTALIFNRYLRQTVRSRLGLVFGLLMPLLYLFFFGPLLRDLPLGGEGDAWQTLVPGLMIQLGLFSAAFCGFAILIEKQNGIVERMRVTPVSRLALLLGRTLKDVLLLLVQSLVLVLAAVALGLRTPVLGAVVGFLFTGLLTISLASLSYAFAMRVNTPQEFAPVINAVNMPAMLLSGLLLPMSLAPQWLNVVSHFVPFRYLVDAVRAAFVGDYWTGTVGVGALVAVGFAVVSVTVGTRVFTKAGA</sequence>
<evidence type="ECO:0000256" key="3">
    <source>
        <dbReference type="ARBA" id="ARBA00022989"/>
    </source>
</evidence>
<feature type="transmembrane region" description="Helical" evidence="6">
    <location>
        <begin position="242"/>
        <end position="264"/>
    </location>
</feature>
<keyword evidence="2 6" id="KW-0812">Transmembrane</keyword>
<feature type="transmembrane region" description="Helical" evidence="6">
    <location>
        <begin position="188"/>
        <end position="208"/>
    </location>
</feature>
<evidence type="ECO:0000256" key="5">
    <source>
        <dbReference type="ARBA" id="ARBA00023251"/>
    </source>
</evidence>
<protein>
    <recommendedName>
        <fullName evidence="6">Transport permease protein</fullName>
    </recommendedName>
</protein>
<dbReference type="Pfam" id="PF01061">
    <property type="entry name" value="ABC2_membrane"/>
    <property type="match status" value="1"/>
</dbReference>
<keyword evidence="9" id="KW-1185">Reference proteome</keyword>
<dbReference type="PANTHER" id="PTHR43229:SF2">
    <property type="entry name" value="NODULATION PROTEIN J"/>
    <property type="match status" value="1"/>
</dbReference>
<comment type="similarity">
    <text evidence="6">Belongs to the ABC-2 integral membrane protein family.</text>
</comment>
<feature type="transmembrane region" description="Helical" evidence="6">
    <location>
        <begin position="42"/>
        <end position="61"/>
    </location>
</feature>
<dbReference type="Proteomes" id="UP001614394">
    <property type="component" value="Unassembled WGS sequence"/>
</dbReference>
<comment type="subcellular location">
    <subcellularLocation>
        <location evidence="6">Cell membrane</location>
        <topology evidence="6">Multi-pass membrane protein</topology>
    </subcellularLocation>
    <subcellularLocation>
        <location evidence="1">Membrane</location>
        <topology evidence="1">Multi-pass membrane protein</topology>
    </subcellularLocation>
</comment>